<evidence type="ECO:0000313" key="2">
    <source>
        <dbReference type="EMBL" id="MCQ8230407.1"/>
    </source>
</evidence>
<comment type="caution">
    <text evidence="2">The sequence shown here is derived from an EMBL/GenBank/DDBJ whole genome shotgun (WGS) entry which is preliminary data.</text>
</comment>
<dbReference type="RefSeq" id="WP_256699199.1">
    <property type="nucleotide sequence ID" value="NZ_JANIES010000003.1"/>
</dbReference>
<dbReference type="InterPro" id="IPR009553">
    <property type="entry name" value="DUF1173"/>
</dbReference>
<evidence type="ECO:0000256" key="1">
    <source>
        <dbReference type="SAM" id="MobiDB-lite"/>
    </source>
</evidence>
<feature type="region of interest" description="Disordered" evidence="1">
    <location>
        <begin position="125"/>
        <end position="145"/>
    </location>
</feature>
<dbReference type="Proteomes" id="UP001300015">
    <property type="component" value="Unassembled WGS sequence"/>
</dbReference>
<dbReference type="EMBL" id="JANIET010000003">
    <property type="protein sequence ID" value="MCQ8230407.1"/>
    <property type="molecule type" value="Genomic_DNA"/>
</dbReference>
<accession>A0ABT1VS75</accession>
<gene>
    <name evidence="2" type="ORF">NQH49_23395</name>
</gene>
<protein>
    <submittedName>
        <fullName evidence="2">DUF1173 domain-containing protein</fullName>
    </submittedName>
</protein>
<name>A0ABT1VS75_9GAMM</name>
<evidence type="ECO:0000313" key="3">
    <source>
        <dbReference type="Proteomes" id="UP001300015"/>
    </source>
</evidence>
<proteinExistence type="predicted"/>
<sequence length="423" mass="47751">MKKTRYRIIILRGGEEKSYSAEFQTAEKFEQSWQGVLKKHHGNDALMQCGCPGTGDTRFMIKLRRDSGRYYVARFGHSGINHFPECIWYSSASVSGRQSYTEGVVEEEPDGTLRVKLALSLKEQEPVDRPARTGAGEPRQRSGRNQSVMKLQGLLSLLWTEAQLNVWYPAMAGKRFTGSVHGWLNAAASKIRAGRTNLSDVLLIGAQKDSVQESSNRKKLLAAANEKKRLVVIASLASWSKEREEGVNKIPVRDFFGLPELIIHQDLWKESLMHHPVERAAWERGARIIVIALTDAAKGNKTEVQRMALMYVSERWIPLDSSHEGIVESKLAAESRSFMKPMRFDAAEDDVFADFHLLDTSTNHLPMEIFGMGTGEYLLRKSQKQTFYNEKYGSDGWWYWDAYSSPSAEAMPPFPPAGKNRGT</sequence>
<keyword evidence="3" id="KW-1185">Reference proteome</keyword>
<dbReference type="Pfam" id="PF06666">
    <property type="entry name" value="DUF1173"/>
    <property type="match status" value="1"/>
</dbReference>
<reference evidence="2 3" key="1">
    <citation type="submission" date="2022-07" db="EMBL/GenBank/DDBJ databases">
        <title>Pantoea trifolii sp. nov. isolated from root nodules of Trifolium rubens.</title>
        <authorList>
            <person name="Kalita M."/>
            <person name="Wdowiak-Wrobel S."/>
            <person name="Marek-Kozaczuk M."/>
            <person name="Palusinska-Szysz M."/>
            <person name="Sokolowski W."/>
            <person name="Coutinho T."/>
            <person name="Hlahane L."/>
        </authorList>
    </citation>
    <scope>NUCLEOTIDE SEQUENCE [LARGE SCALE GENOMIC DNA]</scope>
    <source>
        <strain evidence="2 3">MMK2</strain>
    </source>
</reference>
<organism evidence="2 3">
    <name type="scientific">Pantoea trifolii</name>
    <dbReference type="NCBI Taxonomy" id="2968030"/>
    <lineage>
        <taxon>Bacteria</taxon>
        <taxon>Pseudomonadati</taxon>
        <taxon>Pseudomonadota</taxon>
        <taxon>Gammaproteobacteria</taxon>
        <taxon>Enterobacterales</taxon>
        <taxon>Erwiniaceae</taxon>
        <taxon>Pantoea</taxon>
    </lineage>
</organism>